<feature type="compositionally biased region" description="Basic and acidic residues" evidence="1">
    <location>
        <begin position="458"/>
        <end position="468"/>
    </location>
</feature>
<feature type="region of interest" description="Disordered" evidence="1">
    <location>
        <begin position="607"/>
        <end position="653"/>
    </location>
</feature>
<feature type="compositionally biased region" description="Basic residues" evidence="1">
    <location>
        <begin position="621"/>
        <end position="633"/>
    </location>
</feature>
<organism evidence="2 3">
    <name type="scientific">Helicostylum pulchrum</name>
    <dbReference type="NCBI Taxonomy" id="562976"/>
    <lineage>
        <taxon>Eukaryota</taxon>
        <taxon>Fungi</taxon>
        <taxon>Fungi incertae sedis</taxon>
        <taxon>Mucoromycota</taxon>
        <taxon>Mucoromycotina</taxon>
        <taxon>Mucoromycetes</taxon>
        <taxon>Mucorales</taxon>
        <taxon>Mucorineae</taxon>
        <taxon>Mucoraceae</taxon>
        <taxon>Helicostylum</taxon>
    </lineage>
</organism>
<name>A0ABP9XUA7_9FUNG</name>
<feature type="compositionally biased region" description="Basic and acidic residues" evidence="1">
    <location>
        <begin position="29"/>
        <end position="48"/>
    </location>
</feature>
<feature type="compositionally biased region" description="Basic and acidic residues" evidence="1">
    <location>
        <begin position="261"/>
        <end position="275"/>
    </location>
</feature>
<dbReference type="EMBL" id="BAABUJ010000008">
    <property type="protein sequence ID" value="GAA5797813.1"/>
    <property type="molecule type" value="Genomic_DNA"/>
</dbReference>
<feature type="compositionally biased region" description="Basic residues" evidence="1">
    <location>
        <begin position="374"/>
        <end position="390"/>
    </location>
</feature>
<evidence type="ECO:0000256" key="1">
    <source>
        <dbReference type="SAM" id="MobiDB-lite"/>
    </source>
</evidence>
<accession>A0ABP9XUA7</accession>
<keyword evidence="3" id="KW-1185">Reference proteome</keyword>
<feature type="compositionally biased region" description="Basic residues" evidence="1">
    <location>
        <begin position="776"/>
        <end position="785"/>
    </location>
</feature>
<feature type="region of interest" description="Disordered" evidence="1">
    <location>
        <begin position="1"/>
        <end position="79"/>
    </location>
</feature>
<gene>
    <name evidence="2" type="ORF">HPULCUR_003208</name>
</gene>
<proteinExistence type="predicted"/>
<dbReference type="Proteomes" id="UP001476247">
    <property type="component" value="Unassembled WGS sequence"/>
</dbReference>
<comment type="caution">
    <text evidence="2">The sequence shown here is derived from an EMBL/GenBank/DDBJ whole genome shotgun (WGS) entry which is preliminary data.</text>
</comment>
<feature type="compositionally biased region" description="Low complexity" evidence="1">
    <location>
        <begin position="52"/>
        <end position="78"/>
    </location>
</feature>
<feature type="compositionally biased region" description="Polar residues" evidence="1">
    <location>
        <begin position="719"/>
        <end position="732"/>
    </location>
</feature>
<feature type="compositionally biased region" description="Basic and acidic residues" evidence="1">
    <location>
        <begin position="786"/>
        <end position="806"/>
    </location>
</feature>
<sequence>MDGVHLMGNFVSQGDSESESDEEEEIEKEVEKEAEKEVDSRDIADSARRSARGSAGRSVINSTVASSVDSDSDLSLDAPGVLDCPDMLADIPLDDDEFDVGYICNYLETTFGSKEPDLNNNSNLSDPVTVDQNPQISNSTDIYKLSRKEKTKKQERVAERLEVEKLEVEQRVTETPAVEAESVEAEKLKAEKLNAHKLITEKLKAEKLKAEKRVPKKRVHIKKEYVVPKAVLQENPIPKKSIGSRDVIAQVVHGPRPKRTSRSETKKLYEERMKLENQSTETVDTIPESNSDQAKSNDVPHNADTNWTVETEVFPSKKARNSKVKKRPTNSSVEQIQVEQIQVEQSPVEHSTVDKNPAEQGPTAESLLEEKAPVQRKSRKPRTPVTKKTRSSSPVSNASRPRTPVASRTRSKSPVGKKVLDNIPVESIPTETNEETDVKELTSKTNSRAKKPAKKRPVKETPVEHIEEVGSIAPSTETTPIKTPKRRRPTASTEKKQSNNLVDEQAVQNSEKIITSTNLETTNVEPVEIEQAPSKKTKRSKNKREEPVKQIEKTVSQEQHIETVSSELTNTDTLLNQVDPYVFDEEIKEESSSELTNIANKLKDTEMALSEPTDAENISNKRIKSRKPRRTSVRKYTEEIPVEETSSSNEPTIQEIYVVEKPTKNAKLKKAYRNIPTGEEGTKEIEAEIPDVEETTPKETKSNKKTSKRKTPIEDDVSQETPTENSQGSVQKSNDELEVPTISHSSLENQGTKVVTEEKNTGDGAYSFEELLRRERERKKLAKLTKKNDKEKKKEAKAMRRNKESSAQKNLTPNRKAVVNVHKKRKL</sequence>
<feature type="compositionally biased region" description="Low complexity" evidence="1">
    <location>
        <begin position="331"/>
        <end position="346"/>
    </location>
</feature>
<evidence type="ECO:0000313" key="3">
    <source>
        <dbReference type="Proteomes" id="UP001476247"/>
    </source>
</evidence>
<feature type="compositionally biased region" description="Basic residues" evidence="1">
    <location>
        <begin position="447"/>
        <end position="457"/>
    </location>
</feature>
<evidence type="ECO:0000313" key="2">
    <source>
        <dbReference type="EMBL" id="GAA5797813.1"/>
    </source>
</evidence>
<feature type="compositionally biased region" description="Acidic residues" evidence="1">
    <location>
        <begin position="16"/>
        <end position="28"/>
    </location>
</feature>
<feature type="compositionally biased region" description="Polar residues" evidence="1">
    <location>
        <begin position="391"/>
        <end position="400"/>
    </location>
</feature>
<feature type="compositionally biased region" description="Basic residues" evidence="1">
    <location>
        <begin position="317"/>
        <end position="328"/>
    </location>
</feature>
<feature type="region of interest" description="Disordered" evidence="1">
    <location>
        <begin position="665"/>
        <end position="827"/>
    </location>
</feature>
<feature type="compositionally biased region" description="Polar residues" evidence="1">
    <location>
        <begin position="742"/>
        <end position="753"/>
    </location>
</feature>
<feature type="compositionally biased region" description="Polar residues" evidence="1">
    <location>
        <begin position="498"/>
        <end position="524"/>
    </location>
</feature>
<protein>
    <submittedName>
        <fullName evidence="2">Uncharacterized protein</fullName>
    </submittedName>
</protein>
<feature type="compositionally biased region" description="Polar residues" evidence="1">
    <location>
        <begin position="276"/>
        <end position="296"/>
    </location>
</feature>
<reference evidence="2 3" key="1">
    <citation type="submission" date="2024-04" db="EMBL/GenBank/DDBJ databases">
        <title>genome sequences of Mucor flavus KT1a and Helicostylum pulchrum KT1b strains isolation_sourced from the surface of a dry-aged beef.</title>
        <authorList>
            <person name="Toyotome T."/>
            <person name="Hosono M."/>
            <person name="Torimaru M."/>
            <person name="Fukuda K."/>
            <person name="Mikami N."/>
        </authorList>
    </citation>
    <scope>NUCLEOTIDE SEQUENCE [LARGE SCALE GENOMIC DNA]</scope>
    <source>
        <strain evidence="2 3">KT1b</strain>
    </source>
</reference>
<feature type="compositionally biased region" description="Basic and acidic residues" evidence="1">
    <location>
        <begin position="543"/>
        <end position="552"/>
    </location>
</feature>
<feature type="region of interest" description="Disordered" evidence="1">
    <location>
        <begin position="246"/>
        <end position="559"/>
    </location>
</feature>